<feature type="compositionally biased region" description="Polar residues" evidence="2">
    <location>
        <begin position="166"/>
        <end position="176"/>
    </location>
</feature>
<name>A0AAV4PS48_9ARAC</name>
<keyword evidence="1" id="KW-0106">Calcium</keyword>
<protein>
    <submittedName>
        <fullName evidence="4">Cadherin</fullName>
    </submittedName>
</protein>
<accession>A0AAV4PS48</accession>
<comment type="caution">
    <text evidence="4">The sequence shown here is derived from an EMBL/GenBank/DDBJ whole genome shotgun (WGS) entry which is preliminary data.</text>
</comment>
<sequence length="176" mass="19719">MVSSFFAQVYYAIESKDQGDKFFSIDRETGEIYTRVEFDREEKQAYAILVRAEDGAASDRPNMKPGEPNSVLVYDDFFGWTMGRGIFEYSKTNSDASLDLLKFDKVPLKAPPSDPIPTDKWIRNYDCQKPKPKKILLTTPSLQKAGERTGNLSPETQGLSLPENPVSPSLQSVGVL</sequence>
<evidence type="ECO:0000256" key="1">
    <source>
        <dbReference type="PROSITE-ProRule" id="PRU00043"/>
    </source>
</evidence>
<evidence type="ECO:0000313" key="5">
    <source>
        <dbReference type="Proteomes" id="UP001054837"/>
    </source>
</evidence>
<dbReference type="InterPro" id="IPR015919">
    <property type="entry name" value="Cadherin-like_sf"/>
</dbReference>
<dbReference type="CDD" id="cd11304">
    <property type="entry name" value="Cadherin_repeat"/>
    <property type="match status" value="1"/>
</dbReference>
<dbReference type="AlphaFoldDB" id="A0AAV4PS48"/>
<feature type="region of interest" description="Disordered" evidence="2">
    <location>
        <begin position="137"/>
        <end position="176"/>
    </location>
</feature>
<dbReference type="Pfam" id="PF00028">
    <property type="entry name" value="Cadherin"/>
    <property type="match status" value="1"/>
</dbReference>
<organism evidence="4 5">
    <name type="scientific">Caerostris darwini</name>
    <dbReference type="NCBI Taxonomy" id="1538125"/>
    <lineage>
        <taxon>Eukaryota</taxon>
        <taxon>Metazoa</taxon>
        <taxon>Ecdysozoa</taxon>
        <taxon>Arthropoda</taxon>
        <taxon>Chelicerata</taxon>
        <taxon>Arachnida</taxon>
        <taxon>Araneae</taxon>
        <taxon>Araneomorphae</taxon>
        <taxon>Entelegynae</taxon>
        <taxon>Araneoidea</taxon>
        <taxon>Araneidae</taxon>
        <taxon>Caerostris</taxon>
    </lineage>
</organism>
<proteinExistence type="predicted"/>
<feature type="compositionally biased region" description="Polar residues" evidence="2">
    <location>
        <begin position="150"/>
        <end position="159"/>
    </location>
</feature>
<evidence type="ECO:0000313" key="4">
    <source>
        <dbReference type="EMBL" id="GIX99098.1"/>
    </source>
</evidence>
<dbReference type="Gene3D" id="2.60.40.60">
    <property type="entry name" value="Cadherins"/>
    <property type="match status" value="1"/>
</dbReference>
<dbReference type="GO" id="GO:0005509">
    <property type="term" value="F:calcium ion binding"/>
    <property type="evidence" value="ECO:0007669"/>
    <property type="project" value="UniProtKB-UniRule"/>
</dbReference>
<feature type="domain" description="Cadherin" evidence="3">
    <location>
        <begin position="7"/>
        <end position="75"/>
    </location>
</feature>
<dbReference type="SUPFAM" id="SSF49313">
    <property type="entry name" value="Cadherin-like"/>
    <property type="match status" value="1"/>
</dbReference>
<evidence type="ECO:0000256" key="2">
    <source>
        <dbReference type="SAM" id="MobiDB-lite"/>
    </source>
</evidence>
<evidence type="ECO:0000259" key="3">
    <source>
        <dbReference type="PROSITE" id="PS50268"/>
    </source>
</evidence>
<keyword evidence="5" id="KW-1185">Reference proteome</keyword>
<dbReference type="Proteomes" id="UP001054837">
    <property type="component" value="Unassembled WGS sequence"/>
</dbReference>
<dbReference type="GO" id="GO:0007156">
    <property type="term" value="P:homophilic cell adhesion via plasma membrane adhesion molecules"/>
    <property type="evidence" value="ECO:0007669"/>
    <property type="project" value="InterPro"/>
</dbReference>
<dbReference type="EMBL" id="BPLQ01003268">
    <property type="protein sequence ID" value="GIX99098.1"/>
    <property type="molecule type" value="Genomic_DNA"/>
</dbReference>
<dbReference type="PROSITE" id="PS50268">
    <property type="entry name" value="CADHERIN_2"/>
    <property type="match status" value="1"/>
</dbReference>
<dbReference type="GO" id="GO:0016020">
    <property type="term" value="C:membrane"/>
    <property type="evidence" value="ECO:0007669"/>
    <property type="project" value="InterPro"/>
</dbReference>
<gene>
    <name evidence="4" type="ORF">CDAR_497681</name>
</gene>
<dbReference type="InterPro" id="IPR002126">
    <property type="entry name" value="Cadherin-like_dom"/>
</dbReference>
<reference evidence="4 5" key="1">
    <citation type="submission" date="2021-06" db="EMBL/GenBank/DDBJ databases">
        <title>Caerostris darwini draft genome.</title>
        <authorList>
            <person name="Kono N."/>
            <person name="Arakawa K."/>
        </authorList>
    </citation>
    <scope>NUCLEOTIDE SEQUENCE [LARGE SCALE GENOMIC DNA]</scope>
</reference>